<comment type="similarity">
    <text evidence="5 6">Belongs to the PurK/PurT family.</text>
</comment>
<dbReference type="SUPFAM" id="SSF56059">
    <property type="entry name" value="Glutathione synthetase ATP-binding domain-like"/>
    <property type="match status" value="1"/>
</dbReference>
<dbReference type="SUPFAM" id="SSF52440">
    <property type="entry name" value="PreATP-grasp domain"/>
    <property type="match status" value="1"/>
</dbReference>
<feature type="binding site" evidence="5">
    <location>
        <position position="105"/>
    </location>
    <ligand>
        <name>ATP</name>
        <dbReference type="ChEBI" id="CHEBI:30616"/>
    </ligand>
</feature>
<dbReference type="Pfam" id="PF22660">
    <property type="entry name" value="RS_preATP-grasp-like"/>
    <property type="match status" value="1"/>
</dbReference>
<evidence type="ECO:0000313" key="9">
    <source>
        <dbReference type="Proteomes" id="UP000321306"/>
    </source>
</evidence>
<dbReference type="PANTHER" id="PTHR11609:SF5">
    <property type="entry name" value="PHOSPHORIBOSYLAMINOIMIDAZOLE CARBOXYLASE"/>
    <property type="match status" value="1"/>
</dbReference>
<comment type="function">
    <text evidence="5">Catalyzes the ATP-dependent conversion of 5-aminoimidazole ribonucleotide (AIR) and HCO(3)(-) to N5-carboxyaminoimidazole ribonucleotide (N5-CAIR).</text>
</comment>
<dbReference type="Gene3D" id="3.30.470.20">
    <property type="entry name" value="ATP-grasp fold, B domain"/>
    <property type="match status" value="1"/>
</dbReference>
<dbReference type="Gene3D" id="3.30.1490.20">
    <property type="entry name" value="ATP-grasp fold, A domain"/>
    <property type="match status" value="1"/>
</dbReference>
<dbReference type="EC" id="6.3.4.18" evidence="5 6"/>
<proteinExistence type="inferred from homology"/>
<dbReference type="InterPro" id="IPR011054">
    <property type="entry name" value="Rudment_hybrid_motif"/>
</dbReference>
<gene>
    <name evidence="5 6 8" type="primary">purK</name>
    <name evidence="8" type="ORF">DC3_14140</name>
</gene>
<dbReference type="Gene3D" id="3.40.50.20">
    <property type="match status" value="1"/>
</dbReference>
<accession>A0A511MZ25</accession>
<feature type="binding site" evidence="5">
    <location>
        <position position="187"/>
    </location>
    <ligand>
        <name>ATP</name>
        <dbReference type="ChEBI" id="CHEBI:30616"/>
    </ligand>
</feature>
<dbReference type="UniPathway" id="UPA00074">
    <property type="reaction ID" value="UER00942"/>
</dbReference>
<comment type="function">
    <text evidence="6">Catalyzes the ATP-dependent conversion of 5-aminoimidazole ribonucleotide (AIR) and HCO(3)- to N5-carboxyaminoimidazole ribonucleotide (N5-CAIR).</text>
</comment>
<dbReference type="InterPro" id="IPR040686">
    <property type="entry name" value="PurK_C"/>
</dbReference>
<keyword evidence="4 5" id="KW-0067">ATP-binding</keyword>
<organism evidence="8 9">
    <name type="scientific">Deinococcus cellulosilyticus (strain DSM 18568 / NBRC 106333 / KACC 11606 / 5516J-15)</name>
    <dbReference type="NCBI Taxonomy" id="1223518"/>
    <lineage>
        <taxon>Bacteria</taxon>
        <taxon>Thermotogati</taxon>
        <taxon>Deinococcota</taxon>
        <taxon>Deinococci</taxon>
        <taxon>Deinococcales</taxon>
        <taxon>Deinococcaceae</taxon>
        <taxon>Deinococcus</taxon>
    </lineage>
</organism>
<comment type="caution">
    <text evidence="8">The sequence shown here is derived from an EMBL/GenBank/DDBJ whole genome shotgun (WGS) entry which is preliminary data.</text>
</comment>
<comment type="subunit">
    <text evidence="5 6">Homodimer.</text>
</comment>
<dbReference type="GO" id="GO:0034028">
    <property type="term" value="F:5-(carboxyamino)imidazole ribonucleotide synthase activity"/>
    <property type="evidence" value="ECO:0007669"/>
    <property type="project" value="UniProtKB-UniRule"/>
</dbReference>
<dbReference type="EMBL" id="BJXB01000005">
    <property type="protein sequence ID" value="GEM45779.1"/>
    <property type="molecule type" value="Genomic_DNA"/>
</dbReference>
<dbReference type="GO" id="GO:0004638">
    <property type="term" value="F:phosphoribosylaminoimidazole carboxylase activity"/>
    <property type="evidence" value="ECO:0007669"/>
    <property type="project" value="InterPro"/>
</dbReference>
<protein>
    <recommendedName>
        <fullName evidence="5 6">N5-carboxyaminoimidazole ribonucleotide synthase</fullName>
        <shortName evidence="5 6">N5-CAIR synthase</shortName>
        <ecNumber evidence="5 6">6.3.4.18</ecNumber>
    </recommendedName>
    <alternativeName>
        <fullName evidence="5 6">5-(carboxyamino)imidazole ribonucleotide synthetase</fullName>
    </alternativeName>
</protein>
<reference evidence="8 9" key="1">
    <citation type="submission" date="2019-07" db="EMBL/GenBank/DDBJ databases">
        <title>Whole genome shotgun sequence of Deinococcus cellulosilyticus NBRC 106333.</title>
        <authorList>
            <person name="Hosoyama A."/>
            <person name="Uohara A."/>
            <person name="Ohji S."/>
            <person name="Ichikawa N."/>
        </authorList>
    </citation>
    <scope>NUCLEOTIDE SEQUENCE [LARGE SCALE GENOMIC DNA]</scope>
    <source>
        <strain evidence="8 9">NBRC 106333</strain>
    </source>
</reference>
<dbReference type="GO" id="GO:0005524">
    <property type="term" value="F:ATP binding"/>
    <property type="evidence" value="ECO:0007669"/>
    <property type="project" value="UniProtKB-UniRule"/>
</dbReference>
<keyword evidence="2 5" id="KW-0547">Nucleotide-binding</keyword>
<feature type="domain" description="ATP-grasp" evidence="7">
    <location>
        <begin position="109"/>
        <end position="294"/>
    </location>
</feature>
<evidence type="ECO:0000256" key="2">
    <source>
        <dbReference type="ARBA" id="ARBA00022741"/>
    </source>
</evidence>
<dbReference type="FunFam" id="3.40.50.20:FF:000016">
    <property type="entry name" value="N5-carboxyaminoimidazole ribonucleotide synthase"/>
    <property type="match status" value="1"/>
</dbReference>
<dbReference type="InterPro" id="IPR013815">
    <property type="entry name" value="ATP_grasp_subdomain_1"/>
</dbReference>
<dbReference type="GO" id="GO:0046872">
    <property type="term" value="F:metal ion binding"/>
    <property type="evidence" value="ECO:0007669"/>
    <property type="project" value="InterPro"/>
</dbReference>
<evidence type="ECO:0000259" key="7">
    <source>
        <dbReference type="PROSITE" id="PS50975"/>
    </source>
</evidence>
<dbReference type="InterPro" id="IPR005875">
    <property type="entry name" value="PurK"/>
</dbReference>
<dbReference type="Proteomes" id="UP000321306">
    <property type="component" value="Unassembled WGS sequence"/>
</dbReference>
<name>A0A511MZ25_DEIC1</name>
<dbReference type="HAMAP" id="MF_01928">
    <property type="entry name" value="PurK"/>
    <property type="match status" value="1"/>
</dbReference>
<evidence type="ECO:0000256" key="6">
    <source>
        <dbReference type="RuleBase" id="RU361200"/>
    </source>
</evidence>
<dbReference type="RefSeq" id="WP_146883381.1">
    <property type="nucleotide sequence ID" value="NZ_BJXB01000005.1"/>
</dbReference>
<dbReference type="GO" id="GO:0006189">
    <property type="term" value="P:'de novo' IMP biosynthetic process"/>
    <property type="evidence" value="ECO:0007669"/>
    <property type="project" value="UniProtKB-UniRule"/>
</dbReference>
<comment type="catalytic activity">
    <reaction evidence="5 6">
        <text>5-amino-1-(5-phospho-beta-D-ribosyl)imidazole + hydrogencarbonate + ATP = 5-carboxyamino-1-(5-phospho-D-ribosyl)imidazole + ADP + phosphate + 2 H(+)</text>
        <dbReference type="Rhea" id="RHEA:19317"/>
        <dbReference type="ChEBI" id="CHEBI:15378"/>
        <dbReference type="ChEBI" id="CHEBI:17544"/>
        <dbReference type="ChEBI" id="CHEBI:30616"/>
        <dbReference type="ChEBI" id="CHEBI:43474"/>
        <dbReference type="ChEBI" id="CHEBI:58730"/>
        <dbReference type="ChEBI" id="CHEBI:137981"/>
        <dbReference type="ChEBI" id="CHEBI:456216"/>
        <dbReference type="EC" id="6.3.4.18"/>
    </reaction>
</comment>
<dbReference type="PROSITE" id="PS50975">
    <property type="entry name" value="ATP_GRASP"/>
    <property type="match status" value="1"/>
</dbReference>
<feature type="binding site" evidence="5">
    <location>
        <begin position="150"/>
        <end position="156"/>
    </location>
    <ligand>
        <name>ATP</name>
        <dbReference type="ChEBI" id="CHEBI:30616"/>
    </ligand>
</feature>
<dbReference type="NCBIfam" id="NF004679">
    <property type="entry name" value="PRK06019.1-5"/>
    <property type="match status" value="1"/>
</dbReference>
<dbReference type="InterPro" id="IPR016185">
    <property type="entry name" value="PreATP-grasp_dom_sf"/>
</dbReference>
<dbReference type="InterPro" id="IPR011761">
    <property type="entry name" value="ATP-grasp"/>
</dbReference>
<dbReference type="Pfam" id="PF02222">
    <property type="entry name" value="ATP-grasp"/>
    <property type="match status" value="1"/>
</dbReference>
<keyword evidence="3 5" id="KW-0658">Purine biosynthesis</keyword>
<evidence type="ECO:0000313" key="8">
    <source>
        <dbReference type="EMBL" id="GEM45779.1"/>
    </source>
</evidence>
<feature type="binding site" evidence="5">
    <location>
        <begin position="264"/>
        <end position="265"/>
    </location>
    <ligand>
        <name>ATP</name>
        <dbReference type="ChEBI" id="CHEBI:30616"/>
    </ligand>
</feature>
<evidence type="ECO:0000256" key="5">
    <source>
        <dbReference type="HAMAP-Rule" id="MF_01928"/>
    </source>
</evidence>
<keyword evidence="1 5" id="KW-0436">Ligase</keyword>
<keyword evidence="9" id="KW-1185">Reference proteome</keyword>
<dbReference type="SUPFAM" id="SSF51246">
    <property type="entry name" value="Rudiment single hybrid motif"/>
    <property type="match status" value="1"/>
</dbReference>
<dbReference type="NCBIfam" id="NF004676">
    <property type="entry name" value="PRK06019.1-2"/>
    <property type="match status" value="1"/>
</dbReference>
<evidence type="ECO:0000256" key="1">
    <source>
        <dbReference type="ARBA" id="ARBA00022598"/>
    </source>
</evidence>
<sequence length="376" mass="41103">MNPLPPGSTIGFLGGGQLARMLAMAATSMGYRTVFLEPDPNAPAREVSQHIQAPYTDEAALAKLAELADVVTLEFENVPDGALNFLESRVPVYPQAQAFRVSRNRILEKQTLVDAGLQVAPYRVIRSETDLEGALAEMGGKAILKTAELGYDGKGQARVSSDQEALEAFRQFRVDCVLESFVPFVREISVQIARAPSGYAGLSGIVENVHHQGILKRSIFPARVSEKVVNTAREFAVKLAEHLNLVGLLTLELFVLEDDSVLVNEIAPRVHNSGHLTMNGGGISQFEAQIRAVTDLPQWDFEPFMACSMVNILGWEKIEPEWDALTGIQGAHLHLYGKANRPGRKIGHLNIAHYDPNVVWGSTKIAEMLLFGDVSP</sequence>
<dbReference type="NCBIfam" id="TIGR01161">
    <property type="entry name" value="purK"/>
    <property type="match status" value="1"/>
</dbReference>
<dbReference type="GO" id="GO:0005829">
    <property type="term" value="C:cytosol"/>
    <property type="evidence" value="ECO:0007669"/>
    <property type="project" value="TreeGrafter"/>
</dbReference>
<dbReference type="Pfam" id="PF17769">
    <property type="entry name" value="PurK_C"/>
    <property type="match status" value="1"/>
</dbReference>
<feature type="binding site" evidence="5">
    <location>
        <begin position="179"/>
        <end position="182"/>
    </location>
    <ligand>
        <name>ATP</name>
        <dbReference type="ChEBI" id="CHEBI:30616"/>
    </ligand>
</feature>
<evidence type="ECO:0000256" key="4">
    <source>
        <dbReference type="ARBA" id="ARBA00022840"/>
    </source>
</evidence>
<dbReference type="InterPro" id="IPR003135">
    <property type="entry name" value="ATP-grasp_carboxylate-amine"/>
</dbReference>
<feature type="binding site" evidence="5">
    <location>
        <position position="210"/>
    </location>
    <ligand>
        <name>ATP</name>
        <dbReference type="ChEBI" id="CHEBI:30616"/>
    </ligand>
</feature>
<dbReference type="OrthoDB" id="9804625at2"/>
<comment type="pathway">
    <text evidence="5 6">Purine metabolism; IMP biosynthesis via de novo pathway; 5-amino-1-(5-phospho-D-ribosyl)imidazole-4-carboxylate from 5-amino-1-(5-phospho-D-ribosyl)imidazole (N5-CAIR route): step 1/2.</text>
</comment>
<dbReference type="FunFam" id="3.30.1490.20:FF:000015">
    <property type="entry name" value="N5-carboxyaminoimidazole ribonucleotide synthase"/>
    <property type="match status" value="1"/>
</dbReference>
<dbReference type="PANTHER" id="PTHR11609">
    <property type="entry name" value="PURINE BIOSYNTHESIS PROTEIN 6/7, PUR6/7"/>
    <property type="match status" value="1"/>
</dbReference>
<dbReference type="InterPro" id="IPR054350">
    <property type="entry name" value="PurT/PurK_preATP-grasp"/>
</dbReference>
<feature type="binding site" evidence="5">
    <location>
        <position position="145"/>
    </location>
    <ligand>
        <name>ATP</name>
        <dbReference type="ChEBI" id="CHEBI:30616"/>
    </ligand>
</feature>
<dbReference type="AlphaFoldDB" id="A0A511MZ25"/>
<evidence type="ECO:0000256" key="3">
    <source>
        <dbReference type="ARBA" id="ARBA00022755"/>
    </source>
</evidence>